<dbReference type="InterPro" id="IPR036300">
    <property type="entry name" value="MIR_dom_sf"/>
</dbReference>
<feature type="transmembrane region" description="Helical" evidence="10">
    <location>
        <begin position="2274"/>
        <end position="2293"/>
    </location>
</feature>
<feature type="compositionally biased region" description="Low complexity" evidence="9">
    <location>
        <begin position="998"/>
        <end position="1021"/>
    </location>
</feature>
<dbReference type="Gene3D" id="2.80.10.50">
    <property type="match status" value="2"/>
</dbReference>
<evidence type="ECO:0000256" key="2">
    <source>
        <dbReference type="ARBA" id="ARBA00022448"/>
    </source>
</evidence>
<feature type="domain" description="Ion transport" evidence="11">
    <location>
        <begin position="2281"/>
        <end position="2574"/>
    </location>
</feature>
<dbReference type="GO" id="GO:0005262">
    <property type="term" value="F:calcium channel activity"/>
    <property type="evidence" value="ECO:0007669"/>
    <property type="project" value="InterPro"/>
</dbReference>
<evidence type="ECO:0000256" key="3">
    <source>
        <dbReference type="ARBA" id="ARBA00022692"/>
    </source>
</evidence>
<dbReference type="SUPFAM" id="SSF82109">
    <property type="entry name" value="MIR domain"/>
    <property type="match status" value="1"/>
</dbReference>
<dbReference type="Pfam" id="PF01365">
    <property type="entry name" value="RYDR_ITPR"/>
    <property type="match status" value="2"/>
</dbReference>
<dbReference type="Pfam" id="PF08454">
    <property type="entry name" value="RIH_assoc"/>
    <property type="match status" value="1"/>
</dbReference>
<protein>
    <recommendedName>
        <fullName evidence="17">Inositol 1,4,5-trisphosphate receptor</fullName>
    </recommendedName>
</protein>
<dbReference type="PANTHER" id="PTHR13715">
    <property type="entry name" value="RYANODINE RECEPTOR AND IP3 RECEPTOR"/>
    <property type="match status" value="1"/>
</dbReference>
<feature type="transmembrane region" description="Helical" evidence="10">
    <location>
        <begin position="2420"/>
        <end position="2446"/>
    </location>
</feature>
<evidence type="ECO:0008006" key="17">
    <source>
        <dbReference type="Google" id="ProtNLM"/>
    </source>
</evidence>
<comment type="subcellular location">
    <subcellularLocation>
        <location evidence="1">Endomembrane system</location>
        <topology evidence="1">Multi-pass membrane protein</topology>
    </subcellularLocation>
</comment>
<feature type="domain" description="RyR/IP3R Homology associated" evidence="13">
    <location>
        <begin position="1933"/>
        <end position="2025"/>
    </location>
</feature>
<dbReference type="SUPFAM" id="SSF100909">
    <property type="entry name" value="IP3 receptor type 1 binding core, domain 2"/>
    <property type="match status" value="2"/>
</dbReference>
<dbReference type="Gene3D" id="1.25.10.30">
    <property type="entry name" value="IP3 receptor type 1 binding core, RIH domain"/>
    <property type="match status" value="1"/>
</dbReference>
<keyword evidence="7" id="KW-1071">Ligand-gated ion channel</keyword>
<reference evidence="15 16" key="1">
    <citation type="journal article" date="2024" name="Science">
        <title>Giant polyketide synthase enzymes in the biosynthesis of giant marine polyether toxins.</title>
        <authorList>
            <person name="Fallon T.R."/>
            <person name="Shende V.V."/>
            <person name="Wierzbicki I.H."/>
            <person name="Pendleton A.L."/>
            <person name="Watervoot N.F."/>
            <person name="Auber R.P."/>
            <person name="Gonzalez D.J."/>
            <person name="Wisecaver J.H."/>
            <person name="Moore B.S."/>
        </authorList>
    </citation>
    <scope>NUCLEOTIDE SEQUENCE [LARGE SCALE GENOMIC DNA]</scope>
    <source>
        <strain evidence="15 16">12B1</strain>
    </source>
</reference>
<feature type="domain" description="RIH" evidence="12">
    <location>
        <begin position="1300"/>
        <end position="1446"/>
    </location>
</feature>
<organism evidence="15 16">
    <name type="scientific">Prymnesium parvum</name>
    <name type="common">Toxic golden alga</name>
    <dbReference type="NCBI Taxonomy" id="97485"/>
    <lineage>
        <taxon>Eukaryota</taxon>
        <taxon>Haptista</taxon>
        <taxon>Haptophyta</taxon>
        <taxon>Prymnesiophyceae</taxon>
        <taxon>Prymnesiales</taxon>
        <taxon>Prymnesiaceae</taxon>
        <taxon>Prymnesium</taxon>
    </lineage>
</organism>
<feature type="domain" description="Inositol 1,4,5-trisphosphate/ryanodine receptor" evidence="14">
    <location>
        <begin position="3"/>
        <end position="208"/>
    </location>
</feature>
<evidence type="ECO:0000256" key="7">
    <source>
        <dbReference type="ARBA" id="ARBA00023286"/>
    </source>
</evidence>
<keyword evidence="6 10" id="KW-0472">Membrane</keyword>
<dbReference type="EMBL" id="JBGBPQ010000020">
    <property type="protein sequence ID" value="KAL1504163.1"/>
    <property type="molecule type" value="Genomic_DNA"/>
</dbReference>
<keyword evidence="8" id="KW-0407">Ion channel</keyword>
<dbReference type="GO" id="GO:0016020">
    <property type="term" value="C:membrane"/>
    <property type="evidence" value="ECO:0007669"/>
    <property type="project" value="InterPro"/>
</dbReference>
<evidence type="ECO:0000256" key="5">
    <source>
        <dbReference type="ARBA" id="ARBA00023065"/>
    </source>
</evidence>
<evidence type="ECO:0000313" key="16">
    <source>
        <dbReference type="Proteomes" id="UP001515480"/>
    </source>
</evidence>
<dbReference type="InterPro" id="IPR000699">
    <property type="entry name" value="RIH_dom"/>
</dbReference>
<dbReference type="Pfam" id="PF08709">
    <property type="entry name" value="Ins145_P3_rec"/>
    <property type="match status" value="1"/>
</dbReference>
<keyword evidence="3 10" id="KW-0812">Transmembrane</keyword>
<evidence type="ECO:0000259" key="14">
    <source>
        <dbReference type="Pfam" id="PF08709"/>
    </source>
</evidence>
<name>A0AB34IS99_PRYPA</name>
<dbReference type="InterPro" id="IPR013662">
    <property type="entry name" value="RIH_assoc-dom"/>
</dbReference>
<dbReference type="PANTHER" id="PTHR13715:SF99">
    <property type="entry name" value="INOSITOL 1,4,5-TRISPHOSPHATE RECEPTOR-LIKE PROTEIN A"/>
    <property type="match status" value="1"/>
</dbReference>
<keyword evidence="2" id="KW-0813">Transport</keyword>
<gene>
    <name evidence="15" type="ORF">AB1Y20_010572</name>
</gene>
<evidence type="ECO:0000259" key="13">
    <source>
        <dbReference type="Pfam" id="PF08454"/>
    </source>
</evidence>
<feature type="transmembrane region" description="Helical" evidence="10">
    <location>
        <begin position="2539"/>
        <end position="2567"/>
    </location>
</feature>
<evidence type="ECO:0000259" key="11">
    <source>
        <dbReference type="Pfam" id="PF00520"/>
    </source>
</evidence>
<dbReference type="GO" id="GO:0012505">
    <property type="term" value="C:endomembrane system"/>
    <property type="evidence" value="ECO:0007669"/>
    <property type="project" value="UniProtKB-SubCell"/>
</dbReference>
<sequence length="2751" mass="314305">MAGYVGSQGMSNVEAYVSMVAKDDMRISRAIAAESVFLLRNQMNYTIAKKMQAMLDKEGLTAAEAQGDERFRKILRDREQEKVQNMDEFRVARGRDVRYGAIVQLQHHISQKYIKVAREASEIAAGEGRRVCLDREAAEAAWFRVLPRLRVHSEGERVRVGDPIMLEHVECGLKLTVADSTEGYSALEVYSSKEGTPFKFTQYRHYKDEKNSTCLKAGLPIRLTHKETESNVAYEAQKDSTYASLERTTEFTSSHTMWEFVKADKSSGMPLHDGNICSWDGAFRLHHISSEKYLAARAEKRGDEEESEVMELSTPRLKPKATKITRRAHLVLTENFTEQDTLWELVPLYATEGPVLLDKFFFIRHLTSGWWLQLDQLDPSTLAHAMRQRTATSIAEEHLAVKLSPNQHDEDIFGINIVDDAFYKDLLYIRSAVHRFKNFELQFAGSEPIPKESIDFKPVVKVVSDLIVWLVQSDNPDPVSREGICDPRRQQMLRETHVLDMAFEVGQIPLRDTKLEKTVHFKKARREAAPYLLDDLATKESRAEPSNAKYHQMMILSLRLARNILLGNTSNRLYVMKMGYVPLMLSQLGYALKVAPTLTEVFSDNELLLERVDEETINVFINLIENTGRESRYVDFLVTLCRANGKAVRPNQWKVCELLVKRKPHLLVQLELKTANGKQSVMVSGDRRWFPKLKEPLELCHWLDTTDSVLRDYFETLLYLYGLLVAGRNLKNTPLMRELLPYDMLLHIIRDQQLRQKHLRICSAFVSIIRLLYVDSIPHETMTYVQTVRIWDNVASEQSTQKLTSRLTSVVDMDWHFFEDLKKTLEEFIAHDDQYQKVAKNSMILQMLMVIFHLIEAGFYEVDDIVRIRCPLLALLDGRLDRVGQLDDEDPTERCRQWKTSDCDTIVIMDCKLWICRILQLVCTMRLDIRLSLLLRNYREEWNLGIWAPLEAPKSHDDRQIFHMLDKYQSPVAFGRSSRGKSDAQPLLGGAGVHARPSRVSIKSSVKRISSQGRKGSSQGRPTTGEAYDVRRTGGNLFDMFKTSNAQELQKGRVKYINSTFELLKLDGDDLFQGTNFKQRPDIIPVLMDLIFYEHRPLVSEALSLLVRHFEQKRVLQQSLRRVQLLIKPNMIKMFGVFDLLLSDLGRLAARRRLFDNEIFEATKIMSDLLSYVYEQEDDSTRMSRIAADQRFQTDHTAGVFLHLVCKAIIVVGNPVITAIPPAKSRNSVTPAQKGVQASTTVHAGQKVYIDSTAYTVVDVSEHKVTLDRPVVVDPVVRRGKQAGAQIEVFLFVHCKSPGPDKDMQLLLRNMNVQKHVMTLLKLPFNQERVLQEELPLRELMLMAYRLLKALTLGFPQMQADLSGHLQQFLSHTGSGLVAFDISPTGCINAVCQDNRDACVQLDDDTISYFVQMAAETHEPRFVRFLRMVVDPQGRPIKRNQEVVLAKINEIDGALHLFNDPETREKMHQLLIEEEHLKNPRGLLTYHTELIGLLAACVDGKNAANEMRVRDIIDINALSTMLIDRSLPVAMRLAYLKLYEEAYLFTDLLVKEVPRSPLLPAVIDSFTNDINELTELCVRKGKLFDPSSSPLISLVFKGSLPCSEKFFSIHYSDSACSTEVTTSAREYGEACKTLLLELEKTDHDMPLLKLTGVLDALGKKNLVALPAALDRTEAKARRKGDSVHAELDERKQDAMSPQDALSQFCEMFSLLGRVENEFAGLVDVFKEGLEDDDKDKRDAVSRTGKDYCQQVIRHLLATRIPTGDKLKEDDQKQAVALMRVLTAVAYVPSEEGGADEEMRRKRQNLLNQMGATKVFLMMATCSNDELCHQGLMLGQNLMQDGNLEVQYQVHKLLTDPKELDQIRPFDGSSGRFLAMMKHRIEIGVKEIRERKYFYQQRQERRANFAEEIEGLAPITVAAMRAELETDYVSHGYVIDVLEVLRLCCEGHNNEMQNLLRSQPSELTDIDLVGETFKFLQAIEFELDITCVDQASKALETLIEFVQGNVSKGNTISLINNKAVELLSRLIEKDVLGDGLSNVEQDRIRYSIAVLLSAMLEGNDDRVEERMLAVINLKQTLKIANNLYLAAVDKQHFASNLASEVFGGLKQGFTDVKGLGNAMGLEMGRGEEEDLSAEEKKQLQLGTGFALYLLVKDLHDFKQEQVVEDFDEDKAEEADIFSECLDPDALEYYNKYTAHVEIVNSQGELERVQFRFPTFCAYLSDDSKQKLLWGVDRDTPGAALYEFFSETVLLHAEMKHLEQLQSLRVWRVLMHNKSWATRSMFMFAVVTNIIVVFIDYIERDSTKLQACDPSNSTDCVPCFLYQATVEEGFQCNFMGLWHAPHRILNIIIDILGCFQILSAMTIFCLYALQSGPVRQDQHWRQNNGLSKEQAYERAKGSFWFALQFIAYSTFYLFLDLKLLFFCFELVATVLAISVSKYFYSVLLVDIAVRDADLQNVFRSVTEHGRSIMVTAFFGGIVTYFFSILALLTLQTEGDRTFYNEDDDVDFCQNLLQCTANVMTVGLRKSDIGEIMNDRRGEDPLFAWQLIYSFLFWALIIIILLNIIFGIIIDTFGELRTAHLAIKQNMENTCFICRSDRFILDVKGGGFNKHVKHEHNMWHYLFMIIHIREKDPNEHNGWEGYVASMLAKEDLSFFPQLDAISLAEFKAREREEHRRQVEVATNTQKTVENLQELVQAQSQTQEKLLEEVRDLQSSLQAPQEMQQRLETFMASIEARLGLAVERQGATLRDSGRR</sequence>
<evidence type="ECO:0000259" key="12">
    <source>
        <dbReference type="Pfam" id="PF01365"/>
    </source>
</evidence>
<dbReference type="Pfam" id="PF00520">
    <property type="entry name" value="Ion_trans"/>
    <property type="match status" value="1"/>
</dbReference>
<feature type="domain" description="RIH" evidence="12">
    <location>
        <begin position="486"/>
        <end position="669"/>
    </location>
</feature>
<evidence type="ECO:0000256" key="6">
    <source>
        <dbReference type="ARBA" id="ARBA00023136"/>
    </source>
</evidence>
<feature type="transmembrane region" description="Helical" evidence="10">
    <location>
        <begin position="2395"/>
        <end position="2413"/>
    </location>
</feature>
<dbReference type="InterPro" id="IPR014821">
    <property type="entry name" value="Ins145_P3_rcpt"/>
</dbReference>
<accession>A0AB34IS99</accession>
<feature type="transmembrane region" description="Helical" evidence="10">
    <location>
        <begin position="2342"/>
        <end position="2367"/>
    </location>
</feature>
<evidence type="ECO:0000256" key="4">
    <source>
        <dbReference type="ARBA" id="ARBA00022989"/>
    </source>
</evidence>
<evidence type="ECO:0000256" key="8">
    <source>
        <dbReference type="ARBA" id="ARBA00023303"/>
    </source>
</evidence>
<feature type="transmembrane region" description="Helical" evidence="10">
    <location>
        <begin position="2466"/>
        <end position="2488"/>
    </location>
</feature>
<keyword evidence="5" id="KW-0406">Ion transport</keyword>
<evidence type="ECO:0000256" key="10">
    <source>
        <dbReference type="SAM" id="Phobius"/>
    </source>
</evidence>
<dbReference type="Proteomes" id="UP001515480">
    <property type="component" value="Unassembled WGS sequence"/>
</dbReference>
<evidence type="ECO:0000256" key="9">
    <source>
        <dbReference type="SAM" id="MobiDB-lite"/>
    </source>
</evidence>
<proteinExistence type="predicted"/>
<evidence type="ECO:0000313" key="15">
    <source>
        <dbReference type="EMBL" id="KAL1504163.1"/>
    </source>
</evidence>
<keyword evidence="16" id="KW-1185">Reference proteome</keyword>
<comment type="caution">
    <text evidence="15">The sequence shown here is derived from an EMBL/GenBank/DDBJ whole genome shotgun (WGS) entry which is preliminary data.</text>
</comment>
<keyword evidence="4 10" id="KW-1133">Transmembrane helix</keyword>
<dbReference type="InterPro" id="IPR005821">
    <property type="entry name" value="Ion_trans_dom"/>
</dbReference>
<dbReference type="InterPro" id="IPR035910">
    <property type="entry name" value="RyR/IP3R_RIH_dom_sf"/>
</dbReference>
<evidence type="ECO:0000256" key="1">
    <source>
        <dbReference type="ARBA" id="ARBA00004127"/>
    </source>
</evidence>
<feature type="region of interest" description="Disordered" evidence="9">
    <location>
        <begin position="976"/>
        <end position="1029"/>
    </location>
</feature>
<dbReference type="InterPro" id="IPR015925">
    <property type="entry name" value="Ryanodine_IP3_receptor"/>
</dbReference>